<organism evidence="1 2">
    <name type="scientific">Tetranychus urticae</name>
    <name type="common">Two-spotted spider mite</name>
    <dbReference type="NCBI Taxonomy" id="32264"/>
    <lineage>
        <taxon>Eukaryota</taxon>
        <taxon>Metazoa</taxon>
        <taxon>Ecdysozoa</taxon>
        <taxon>Arthropoda</taxon>
        <taxon>Chelicerata</taxon>
        <taxon>Arachnida</taxon>
        <taxon>Acari</taxon>
        <taxon>Acariformes</taxon>
        <taxon>Trombidiformes</taxon>
        <taxon>Prostigmata</taxon>
        <taxon>Eleutherengona</taxon>
        <taxon>Raphignathae</taxon>
        <taxon>Tetranychoidea</taxon>
        <taxon>Tetranychidae</taxon>
        <taxon>Tetranychus</taxon>
    </lineage>
</organism>
<protein>
    <submittedName>
        <fullName evidence="1">Uncharacterized protein</fullName>
    </submittedName>
</protein>
<dbReference type="HOGENOM" id="CLU_3089813_0_0_1"/>
<reference evidence="1" key="2">
    <citation type="submission" date="2015-06" db="UniProtKB">
        <authorList>
            <consortium name="EnsemblMetazoa"/>
        </authorList>
    </citation>
    <scope>IDENTIFICATION</scope>
</reference>
<dbReference type="Proteomes" id="UP000015104">
    <property type="component" value="Unassembled WGS sequence"/>
</dbReference>
<name>T1JWF1_TETUR</name>
<dbReference type="EnsemblMetazoa" id="tetur02g08040.1">
    <property type="protein sequence ID" value="tetur02g08040.1"/>
    <property type="gene ID" value="tetur02g08040"/>
</dbReference>
<dbReference type="AlphaFoldDB" id="T1JWF1"/>
<dbReference type="EMBL" id="CAEY01000811">
    <property type="status" value="NOT_ANNOTATED_CDS"/>
    <property type="molecule type" value="Genomic_DNA"/>
</dbReference>
<keyword evidence="2" id="KW-1185">Reference proteome</keyword>
<reference evidence="2" key="1">
    <citation type="submission" date="2011-08" db="EMBL/GenBank/DDBJ databases">
        <authorList>
            <person name="Rombauts S."/>
        </authorList>
    </citation>
    <scope>NUCLEOTIDE SEQUENCE</scope>
    <source>
        <strain evidence="2">London</strain>
    </source>
</reference>
<sequence length="52" mass="6071">MRRIPYEWQSNNDRNDEKLLTLSNEHRGEIDVREDSFNAADDAGKMLMLTSS</sequence>
<evidence type="ECO:0000313" key="1">
    <source>
        <dbReference type="EnsemblMetazoa" id="tetur02g08040.1"/>
    </source>
</evidence>
<accession>T1JWF1</accession>
<proteinExistence type="predicted"/>
<evidence type="ECO:0000313" key="2">
    <source>
        <dbReference type="Proteomes" id="UP000015104"/>
    </source>
</evidence>